<dbReference type="GO" id="GO:1990904">
    <property type="term" value="C:ribonucleoprotein complex"/>
    <property type="evidence" value="ECO:0007669"/>
    <property type="project" value="UniProtKB-KW"/>
</dbReference>
<dbReference type="AlphaFoldDB" id="A0A1G2BYN7"/>
<keyword evidence="3 7" id="KW-0694">RNA-binding</keyword>
<protein>
    <recommendedName>
        <fullName evidence="6 7">Large ribosomal subunit protein bL9</fullName>
    </recommendedName>
</protein>
<gene>
    <name evidence="7" type="primary">rplI</name>
    <name evidence="9" type="ORF">A2406_02125</name>
</gene>
<dbReference type="Pfam" id="PF03948">
    <property type="entry name" value="Ribosomal_L9_C"/>
    <property type="match status" value="1"/>
</dbReference>
<dbReference type="GO" id="GO:0003735">
    <property type="term" value="F:structural constituent of ribosome"/>
    <property type="evidence" value="ECO:0007669"/>
    <property type="project" value="InterPro"/>
</dbReference>
<evidence type="ECO:0000256" key="1">
    <source>
        <dbReference type="ARBA" id="ARBA00010605"/>
    </source>
</evidence>
<dbReference type="GO" id="GO:0006412">
    <property type="term" value="P:translation"/>
    <property type="evidence" value="ECO:0007669"/>
    <property type="project" value="UniProtKB-UniRule"/>
</dbReference>
<accession>A0A1G2BYN7</accession>
<comment type="similarity">
    <text evidence="1 7">Belongs to the bacterial ribosomal protein bL9 family.</text>
</comment>
<evidence type="ECO:0000313" key="10">
    <source>
        <dbReference type="Proteomes" id="UP000177626"/>
    </source>
</evidence>
<feature type="domain" description="Ribosomal protein L9" evidence="8">
    <location>
        <begin position="13"/>
        <end position="40"/>
    </location>
</feature>
<dbReference type="InterPro" id="IPR036935">
    <property type="entry name" value="Ribosomal_bL9_N_sf"/>
</dbReference>
<dbReference type="Pfam" id="PF01281">
    <property type="entry name" value="Ribosomal_L9_N"/>
    <property type="match status" value="1"/>
</dbReference>
<dbReference type="Gene3D" id="3.10.430.100">
    <property type="entry name" value="Ribosomal protein L9, C-terminal domain"/>
    <property type="match status" value="1"/>
</dbReference>
<keyword evidence="2 7" id="KW-0699">rRNA-binding</keyword>
<evidence type="ECO:0000256" key="2">
    <source>
        <dbReference type="ARBA" id="ARBA00022730"/>
    </source>
</evidence>
<dbReference type="SUPFAM" id="SSF55653">
    <property type="entry name" value="Ribosomal protein L9 C-domain"/>
    <property type="match status" value="1"/>
</dbReference>
<dbReference type="GO" id="GO:0005840">
    <property type="term" value="C:ribosome"/>
    <property type="evidence" value="ECO:0007669"/>
    <property type="project" value="UniProtKB-KW"/>
</dbReference>
<evidence type="ECO:0000256" key="5">
    <source>
        <dbReference type="ARBA" id="ARBA00023274"/>
    </source>
</evidence>
<keyword evidence="4 7" id="KW-0689">Ribosomal protein</keyword>
<evidence type="ECO:0000256" key="4">
    <source>
        <dbReference type="ARBA" id="ARBA00022980"/>
    </source>
</evidence>
<evidence type="ECO:0000313" key="9">
    <source>
        <dbReference type="EMBL" id="OGY94273.1"/>
    </source>
</evidence>
<name>A0A1G2BYN7_9BACT</name>
<proteinExistence type="inferred from homology"/>
<keyword evidence="5 7" id="KW-0687">Ribonucleoprotein</keyword>
<dbReference type="HAMAP" id="MF_00503">
    <property type="entry name" value="Ribosomal_bL9"/>
    <property type="match status" value="1"/>
</dbReference>
<sequence>MKVILLEDIKSLGARGDIKDVSDGYATNFLLSQGKAILATGSSVAQLKAQQNRVVAKKEAQVGQYEKIVKTLNKQSVLFVSKVSEKNTLFKGVSTDDIIVAVKDKFNLDISANWFVKPSLLKNLGKHNVFLRLPNNQLISFFVNIKAE</sequence>
<comment type="caution">
    <text evidence="9">The sequence shown here is derived from an EMBL/GenBank/DDBJ whole genome shotgun (WGS) entry which is preliminary data.</text>
</comment>
<dbReference type="InterPro" id="IPR009027">
    <property type="entry name" value="Ribosomal_bL9/RNase_H1_N"/>
</dbReference>
<comment type="function">
    <text evidence="7">Binds to the 23S rRNA.</text>
</comment>
<dbReference type="InterPro" id="IPR000244">
    <property type="entry name" value="Ribosomal_bL9"/>
</dbReference>
<dbReference type="PANTHER" id="PTHR21368">
    <property type="entry name" value="50S RIBOSOMAL PROTEIN L9"/>
    <property type="match status" value="1"/>
</dbReference>
<dbReference type="EMBL" id="MHKQ01000010">
    <property type="protein sequence ID" value="OGY94273.1"/>
    <property type="molecule type" value="Genomic_DNA"/>
</dbReference>
<dbReference type="InterPro" id="IPR020069">
    <property type="entry name" value="Ribosomal_bL9_C"/>
</dbReference>
<reference evidence="9 10" key="1">
    <citation type="journal article" date="2016" name="Nat. Commun.">
        <title>Thousands of microbial genomes shed light on interconnected biogeochemical processes in an aquifer system.</title>
        <authorList>
            <person name="Anantharaman K."/>
            <person name="Brown C.T."/>
            <person name="Hug L.A."/>
            <person name="Sharon I."/>
            <person name="Castelle C.J."/>
            <person name="Probst A.J."/>
            <person name="Thomas B.C."/>
            <person name="Singh A."/>
            <person name="Wilkins M.J."/>
            <person name="Karaoz U."/>
            <person name="Brodie E.L."/>
            <person name="Williams K.H."/>
            <person name="Hubbard S.S."/>
            <person name="Banfield J.F."/>
        </authorList>
    </citation>
    <scope>NUCLEOTIDE SEQUENCE [LARGE SCALE GENOMIC DNA]</scope>
</reference>
<dbReference type="InterPro" id="IPR020070">
    <property type="entry name" value="Ribosomal_bL9_N"/>
</dbReference>
<dbReference type="NCBIfam" id="TIGR00158">
    <property type="entry name" value="L9"/>
    <property type="match status" value="1"/>
</dbReference>
<organism evidence="9 10">
    <name type="scientific">Candidatus Komeilibacteria bacterium RIFOXYC1_FULL_37_11</name>
    <dbReference type="NCBI Taxonomy" id="1798555"/>
    <lineage>
        <taxon>Bacteria</taxon>
        <taxon>Candidatus Komeiliibacteriota</taxon>
    </lineage>
</organism>
<dbReference type="Gene3D" id="3.40.5.10">
    <property type="entry name" value="Ribosomal protein L9, N-terminal domain"/>
    <property type="match status" value="1"/>
</dbReference>
<dbReference type="PROSITE" id="PS00651">
    <property type="entry name" value="RIBOSOMAL_L9"/>
    <property type="match status" value="1"/>
</dbReference>
<evidence type="ECO:0000256" key="7">
    <source>
        <dbReference type="HAMAP-Rule" id="MF_00503"/>
    </source>
</evidence>
<dbReference type="InterPro" id="IPR036791">
    <property type="entry name" value="Ribosomal_bL9_C_sf"/>
</dbReference>
<evidence type="ECO:0000256" key="3">
    <source>
        <dbReference type="ARBA" id="ARBA00022884"/>
    </source>
</evidence>
<evidence type="ECO:0000256" key="6">
    <source>
        <dbReference type="ARBA" id="ARBA00035292"/>
    </source>
</evidence>
<dbReference type="GO" id="GO:0019843">
    <property type="term" value="F:rRNA binding"/>
    <property type="evidence" value="ECO:0007669"/>
    <property type="project" value="UniProtKB-UniRule"/>
</dbReference>
<dbReference type="Proteomes" id="UP000177626">
    <property type="component" value="Unassembled WGS sequence"/>
</dbReference>
<dbReference type="InterPro" id="IPR020594">
    <property type="entry name" value="Ribosomal_bL9_bac/chp"/>
</dbReference>
<dbReference type="SUPFAM" id="SSF55658">
    <property type="entry name" value="L9 N-domain-like"/>
    <property type="match status" value="1"/>
</dbReference>
<evidence type="ECO:0000259" key="8">
    <source>
        <dbReference type="PROSITE" id="PS00651"/>
    </source>
</evidence>